<proteinExistence type="predicted"/>
<keyword evidence="2" id="KW-0489">Methyltransferase</keyword>
<dbReference type="InterPro" id="IPR029063">
    <property type="entry name" value="SAM-dependent_MTases_sf"/>
</dbReference>
<dbReference type="EMBL" id="JAAGRR010000042">
    <property type="protein sequence ID" value="NDY42238.1"/>
    <property type="molecule type" value="Genomic_DNA"/>
</dbReference>
<dbReference type="Proteomes" id="UP000469346">
    <property type="component" value="Unassembled WGS sequence"/>
</dbReference>
<dbReference type="SUPFAM" id="SSF53335">
    <property type="entry name" value="S-adenosyl-L-methionine-dependent methyltransferases"/>
    <property type="match status" value="1"/>
</dbReference>
<accession>A0A6N9TMG7</accession>
<keyword evidence="3" id="KW-1185">Reference proteome</keyword>
<evidence type="ECO:0000313" key="2">
    <source>
        <dbReference type="EMBL" id="NDY42238.1"/>
    </source>
</evidence>
<dbReference type="PANTHER" id="PTHR43591:SF24">
    <property type="entry name" value="2-METHOXY-6-POLYPRENYL-1,4-BENZOQUINOL METHYLASE, MITOCHONDRIAL"/>
    <property type="match status" value="1"/>
</dbReference>
<evidence type="ECO:0000313" key="3">
    <source>
        <dbReference type="Proteomes" id="UP000469346"/>
    </source>
</evidence>
<dbReference type="Gene3D" id="3.40.50.150">
    <property type="entry name" value="Vaccinia Virus protein VP39"/>
    <property type="match status" value="1"/>
</dbReference>
<dbReference type="GO" id="GO:0032259">
    <property type="term" value="P:methylation"/>
    <property type="evidence" value="ECO:0007669"/>
    <property type="project" value="UniProtKB-KW"/>
</dbReference>
<protein>
    <submittedName>
        <fullName evidence="2">Class I SAM-dependent methyltransferase</fullName>
    </submittedName>
</protein>
<reference evidence="2 3" key="1">
    <citation type="submission" date="2020-02" db="EMBL/GenBank/DDBJ databases">
        <title>Comparative genomics of sulfur disproportionating microorganisms.</title>
        <authorList>
            <person name="Ward L.M."/>
            <person name="Bertran E."/>
            <person name="Johnston D.T."/>
        </authorList>
    </citation>
    <scope>NUCLEOTIDE SEQUENCE [LARGE SCALE GENOMIC DNA]</scope>
    <source>
        <strain evidence="2 3">DSM 100025</strain>
    </source>
</reference>
<dbReference type="RefSeq" id="WP_163298382.1">
    <property type="nucleotide sequence ID" value="NZ_JAAGRR010000042.1"/>
</dbReference>
<organism evidence="2 3">
    <name type="scientific">Dissulfurirhabdus thermomarina</name>
    <dbReference type="NCBI Taxonomy" id="1765737"/>
    <lineage>
        <taxon>Bacteria</taxon>
        <taxon>Deltaproteobacteria</taxon>
        <taxon>Dissulfurirhabdaceae</taxon>
        <taxon>Dissulfurirhabdus</taxon>
    </lineage>
</organism>
<comment type="caution">
    <text evidence="2">The sequence shown here is derived from an EMBL/GenBank/DDBJ whole genome shotgun (WGS) entry which is preliminary data.</text>
</comment>
<dbReference type="Pfam" id="PF08241">
    <property type="entry name" value="Methyltransf_11"/>
    <property type="match status" value="1"/>
</dbReference>
<feature type="domain" description="Methyltransferase type 11" evidence="1">
    <location>
        <begin position="52"/>
        <end position="137"/>
    </location>
</feature>
<dbReference type="CDD" id="cd02440">
    <property type="entry name" value="AdoMet_MTases"/>
    <property type="match status" value="1"/>
</dbReference>
<gene>
    <name evidence="2" type="ORF">G3N55_05195</name>
</gene>
<sequence length="220" mass="23048">MKPHPPGRSEGGAARAFDAAAGEYDRWYDGNPLFAAELAAVRELGELRPPAVEIGGGTGRFAAALGIPVVVDAAGGMLRLARERGVAAVQALAERLPFRDGTFRTACFLFSLCFMDDPGRALGEARRVLSPGGRLVLGIIRRDSPLGARVAEKGTAGHPLYRFARPLDPGEIDRLLARHGFRPLRWVSALPGEEAGGAGAPLEGVVAGCCFLAVLAEAAP</sequence>
<dbReference type="GO" id="GO:0008757">
    <property type="term" value="F:S-adenosylmethionine-dependent methyltransferase activity"/>
    <property type="evidence" value="ECO:0007669"/>
    <property type="project" value="InterPro"/>
</dbReference>
<dbReference type="AlphaFoldDB" id="A0A6N9TMG7"/>
<dbReference type="PANTHER" id="PTHR43591">
    <property type="entry name" value="METHYLTRANSFERASE"/>
    <property type="match status" value="1"/>
</dbReference>
<evidence type="ECO:0000259" key="1">
    <source>
        <dbReference type="Pfam" id="PF08241"/>
    </source>
</evidence>
<dbReference type="InterPro" id="IPR013216">
    <property type="entry name" value="Methyltransf_11"/>
</dbReference>
<name>A0A6N9TMG7_DISTH</name>
<keyword evidence="2" id="KW-0808">Transferase</keyword>